<protein>
    <recommendedName>
        <fullName evidence="5">Immunoglobulin V-set domain-containing protein</fullName>
    </recommendedName>
</protein>
<keyword evidence="1" id="KW-0472">Membrane</keyword>
<evidence type="ECO:0000313" key="3">
    <source>
        <dbReference type="EMBL" id="KAI5613341.1"/>
    </source>
</evidence>
<proteinExistence type="predicted"/>
<feature type="chain" id="PRO_5042223450" description="Immunoglobulin V-set domain-containing protein" evidence="2">
    <location>
        <begin position="22"/>
        <end position="163"/>
    </location>
</feature>
<reference evidence="3" key="1">
    <citation type="submission" date="2018-07" db="EMBL/GenBank/DDBJ databases">
        <title>Comparative genomics of catfishes provides insights into carnivory and benthic adaptation.</title>
        <authorList>
            <person name="Zhang Y."/>
            <person name="Wang D."/>
            <person name="Peng Z."/>
            <person name="Zheng S."/>
            <person name="Shao F."/>
            <person name="Tao W."/>
        </authorList>
    </citation>
    <scope>NUCLEOTIDE SEQUENCE</scope>
    <source>
        <strain evidence="3">Chongqing</strain>
    </source>
</reference>
<evidence type="ECO:0000256" key="2">
    <source>
        <dbReference type="SAM" id="SignalP"/>
    </source>
</evidence>
<evidence type="ECO:0008006" key="5">
    <source>
        <dbReference type="Google" id="ProtNLM"/>
    </source>
</evidence>
<feature type="signal peptide" evidence="2">
    <location>
        <begin position="1"/>
        <end position="21"/>
    </location>
</feature>
<keyword evidence="2" id="KW-0732">Signal</keyword>
<gene>
    <name evidence="3" type="ORF">C0J50_11701</name>
</gene>
<feature type="transmembrane region" description="Helical" evidence="1">
    <location>
        <begin position="114"/>
        <end position="132"/>
    </location>
</feature>
<dbReference type="EMBL" id="MU563244">
    <property type="protein sequence ID" value="KAI5613341.1"/>
    <property type="molecule type" value="Genomic_DNA"/>
</dbReference>
<sequence length="163" mass="18181">MFWITSTLIVFISAVAYECDAESTLNCPYDSKHKSLPRILCKRHTNNHSCCSGVAFMPENRKPEGLSVEDDGKAFTVSINHLSQGDGVYWCGLKNGTNVIIKLAEKTIKSSINFVWSIMRWLIFVLLVLAVISTHACCRGKKAKVTHILLSVSAPSTNLYMHF</sequence>
<dbReference type="InterPro" id="IPR013783">
    <property type="entry name" value="Ig-like_fold"/>
</dbReference>
<keyword evidence="4" id="KW-1185">Reference proteome</keyword>
<organism evidence="3 4">
    <name type="scientific">Silurus asotus</name>
    <name type="common">Amur catfish</name>
    <name type="synonym">Parasilurus asotus</name>
    <dbReference type="NCBI Taxonomy" id="30991"/>
    <lineage>
        <taxon>Eukaryota</taxon>
        <taxon>Metazoa</taxon>
        <taxon>Chordata</taxon>
        <taxon>Craniata</taxon>
        <taxon>Vertebrata</taxon>
        <taxon>Euteleostomi</taxon>
        <taxon>Actinopterygii</taxon>
        <taxon>Neopterygii</taxon>
        <taxon>Teleostei</taxon>
        <taxon>Ostariophysi</taxon>
        <taxon>Siluriformes</taxon>
        <taxon>Siluridae</taxon>
        <taxon>Silurus</taxon>
    </lineage>
</organism>
<keyword evidence="1" id="KW-1133">Transmembrane helix</keyword>
<name>A0AAD5ABQ1_SILAS</name>
<dbReference type="Proteomes" id="UP001205998">
    <property type="component" value="Unassembled WGS sequence"/>
</dbReference>
<evidence type="ECO:0000256" key="1">
    <source>
        <dbReference type="SAM" id="Phobius"/>
    </source>
</evidence>
<comment type="caution">
    <text evidence="3">The sequence shown here is derived from an EMBL/GenBank/DDBJ whole genome shotgun (WGS) entry which is preliminary data.</text>
</comment>
<evidence type="ECO:0000313" key="4">
    <source>
        <dbReference type="Proteomes" id="UP001205998"/>
    </source>
</evidence>
<keyword evidence="1" id="KW-0812">Transmembrane</keyword>
<accession>A0AAD5ABQ1</accession>
<dbReference type="Gene3D" id="2.60.40.10">
    <property type="entry name" value="Immunoglobulins"/>
    <property type="match status" value="1"/>
</dbReference>
<dbReference type="AlphaFoldDB" id="A0AAD5ABQ1"/>